<comment type="caution">
    <text evidence="1">The sequence shown here is derived from an EMBL/GenBank/DDBJ whole genome shotgun (WGS) entry which is preliminary data.</text>
</comment>
<evidence type="ECO:0000313" key="1">
    <source>
        <dbReference type="EMBL" id="KKS08832.1"/>
    </source>
</evidence>
<gene>
    <name evidence="1" type="ORF">UU65_C0004G0043</name>
</gene>
<dbReference type="Proteomes" id="UP000033869">
    <property type="component" value="Unassembled WGS sequence"/>
</dbReference>
<evidence type="ECO:0000313" key="2">
    <source>
        <dbReference type="Proteomes" id="UP000033869"/>
    </source>
</evidence>
<dbReference type="AlphaFoldDB" id="A0A0G0W9V3"/>
<name>A0A0G0W9V3_UNCC2</name>
<protein>
    <submittedName>
        <fullName evidence="1">Uncharacterized protein</fullName>
    </submittedName>
</protein>
<organism evidence="1 2">
    <name type="scientific">candidate division CPR2 bacterium GW2011_GWC1_41_48</name>
    <dbReference type="NCBI Taxonomy" id="1618344"/>
    <lineage>
        <taxon>Bacteria</taxon>
        <taxon>Bacteria division CPR2</taxon>
    </lineage>
</organism>
<accession>A0A0G0W9V3</accession>
<proteinExistence type="predicted"/>
<dbReference type="EMBL" id="LCBL01000004">
    <property type="protein sequence ID" value="KKS08832.1"/>
    <property type="molecule type" value="Genomic_DNA"/>
</dbReference>
<sequence length="228" mass="26250">MGIKNTLEWGRYNRLAKDLSDHDQEPRIKRSLYRELGTTDSDIEVTPELCELIIESLNPNDHETVIVEAQKAIGRCSKKLCKEYKPWELFPIIDYIHSYRIARPAREYFPANMFFYITKVNWPKEFLAEQIMGQNHVVEGAATIACSLGQAKDIDTKSLSAKNCKSVKKGIEDAFCSSYIFGLPYGLGNPKSIDELMYDHEDNAVRNAAYAYREADYRHNQKIKRKVS</sequence>
<reference evidence="1 2" key="1">
    <citation type="journal article" date="2015" name="Nature">
        <title>rRNA introns, odd ribosomes, and small enigmatic genomes across a large radiation of phyla.</title>
        <authorList>
            <person name="Brown C.T."/>
            <person name="Hug L.A."/>
            <person name="Thomas B.C."/>
            <person name="Sharon I."/>
            <person name="Castelle C.J."/>
            <person name="Singh A."/>
            <person name="Wilkins M.J."/>
            <person name="Williams K.H."/>
            <person name="Banfield J.F."/>
        </authorList>
    </citation>
    <scope>NUCLEOTIDE SEQUENCE [LARGE SCALE GENOMIC DNA]</scope>
</reference>